<gene>
    <name evidence="1" type="ORF">AAAT87_05845</name>
</gene>
<proteinExistence type="predicted"/>
<keyword evidence="2" id="KW-1185">Reference proteome</keyword>
<dbReference type="PANTHER" id="PTHR10000:SF25">
    <property type="entry name" value="PHOSPHATASE YKRA-RELATED"/>
    <property type="match status" value="1"/>
</dbReference>
<dbReference type="EMBL" id="JBBNGE010000014">
    <property type="protein sequence ID" value="MEQ2507809.1"/>
    <property type="molecule type" value="Genomic_DNA"/>
</dbReference>
<reference evidence="1 2" key="1">
    <citation type="submission" date="2024-04" db="EMBL/GenBank/DDBJ databases">
        <title>Human intestinal bacterial collection.</title>
        <authorList>
            <person name="Pauvert C."/>
            <person name="Hitch T.C.A."/>
            <person name="Clavel T."/>
        </authorList>
    </citation>
    <scope>NUCLEOTIDE SEQUENCE [LARGE SCALE GENOMIC DNA]</scope>
    <source>
        <strain evidence="1 2">CLA-AA-H174</strain>
    </source>
</reference>
<evidence type="ECO:0000313" key="1">
    <source>
        <dbReference type="EMBL" id="MEQ2507809.1"/>
    </source>
</evidence>
<name>A0ABV1FXS4_9BACT</name>
<dbReference type="PROSITE" id="PS01229">
    <property type="entry name" value="COF_2"/>
    <property type="match status" value="1"/>
</dbReference>
<dbReference type="PROSITE" id="PS01228">
    <property type="entry name" value="COF_1"/>
    <property type="match status" value="1"/>
</dbReference>
<organism evidence="1 2">
    <name type="scientific">Segatella sinensis</name>
    <dbReference type="NCBI Taxonomy" id="3085167"/>
    <lineage>
        <taxon>Bacteria</taxon>
        <taxon>Pseudomonadati</taxon>
        <taxon>Bacteroidota</taxon>
        <taxon>Bacteroidia</taxon>
        <taxon>Bacteroidales</taxon>
        <taxon>Prevotellaceae</taxon>
        <taxon>Segatella</taxon>
    </lineage>
</organism>
<accession>A0ABV1FXS4</accession>
<dbReference type="SFLD" id="SFLDG01144">
    <property type="entry name" value="C2.B.4:_PGP_Like"/>
    <property type="match status" value="1"/>
</dbReference>
<dbReference type="NCBIfam" id="TIGR01484">
    <property type="entry name" value="HAD-SF-IIB"/>
    <property type="match status" value="1"/>
</dbReference>
<dbReference type="SFLD" id="SFLDS00003">
    <property type="entry name" value="Haloacid_Dehalogenase"/>
    <property type="match status" value="1"/>
</dbReference>
<dbReference type="InterPro" id="IPR000150">
    <property type="entry name" value="Cof"/>
</dbReference>
<dbReference type="InterPro" id="IPR036412">
    <property type="entry name" value="HAD-like_sf"/>
</dbReference>
<keyword evidence="1" id="KW-0378">Hydrolase</keyword>
<dbReference type="SUPFAM" id="SSF56784">
    <property type="entry name" value="HAD-like"/>
    <property type="match status" value="1"/>
</dbReference>
<dbReference type="PANTHER" id="PTHR10000">
    <property type="entry name" value="PHOSPHOSERINE PHOSPHATASE"/>
    <property type="match status" value="1"/>
</dbReference>
<dbReference type="GO" id="GO:0016787">
    <property type="term" value="F:hydrolase activity"/>
    <property type="evidence" value="ECO:0007669"/>
    <property type="project" value="UniProtKB-KW"/>
</dbReference>
<dbReference type="Gene3D" id="3.40.50.1000">
    <property type="entry name" value="HAD superfamily/HAD-like"/>
    <property type="match status" value="1"/>
</dbReference>
<sequence>MDKKIKALFFDIDGTLVSFKSHRIPQSTVDALEQAKENGVEVYISTGRPKQIINNLGQIEHLIDGYITANGARCFVEDTLVSQHAILPSDVKKIIEAADRDNYPAIVVSESRFAIHHYTDEVYEIFCKGLGVDSSVFVTDLNRLGDEAILQVTPFCTVEQEALLMPTLESCTSGRWHPAFTDITARGADKGKGLQAMADYLGLNIEETMAFGDGGNDISIIKKAGVGVAMGNAGDELKQVADYITTHVDEDGVKNALIKYGVIAEN</sequence>
<comment type="caution">
    <text evidence="1">The sequence shown here is derived from an EMBL/GenBank/DDBJ whole genome shotgun (WGS) entry which is preliminary data.</text>
</comment>
<evidence type="ECO:0000313" key="2">
    <source>
        <dbReference type="Proteomes" id="UP001465717"/>
    </source>
</evidence>
<dbReference type="SFLD" id="SFLDG01140">
    <property type="entry name" value="C2.B:_Phosphomannomutase_and_P"/>
    <property type="match status" value="1"/>
</dbReference>
<dbReference type="Gene3D" id="3.30.1240.10">
    <property type="match status" value="1"/>
</dbReference>
<dbReference type="InterPro" id="IPR006379">
    <property type="entry name" value="HAD-SF_hydro_IIB"/>
</dbReference>
<dbReference type="Proteomes" id="UP001465717">
    <property type="component" value="Unassembled WGS sequence"/>
</dbReference>
<dbReference type="InterPro" id="IPR023214">
    <property type="entry name" value="HAD_sf"/>
</dbReference>
<dbReference type="NCBIfam" id="TIGR00099">
    <property type="entry name" value="Cof-subfamily"/>
    <property type="match status" value="1"/>
</dbReference>
<protein>
    <submittedName>
        <fullName evidence="1">Cof-type HAD-IIB family hydrolase</fullName>
    </submittedName>
</protein>
<dbReference type="RefSeq" id="WP_295024661.1">
    <property type="nucleotide sequence ID" value="NZ_JBBNFG020000017.1"/>
</dbReference>
<dbReference type="Pfam" id="PF08282">
    <property type="entry name" value="Hydrolase_3"/>
    <property type="match status" value="1"/>
</dbReference>